<dbReference type="Proteomes" id="UP001190700">
    <property type="component" value="Unassembled WGS sequence"/>
</dbReference>
<proteinExistence type="predicted"/>
<evidence type="ECO:0000313" key="1">
    <source>
        <dbReference type="EMBL" id="KAK3282035.1"/>
    </source>
</evidence>
<comment type="caution">
    <text evidence="1">The sequence shown here is derived from an EMBL/GenBank/DDBJ whole genome shotgun (WGS) entry which is preliminary data.</text>
</comment>
<name>A0AAE0LEP7_9CHLO</name>
<protein>
    <submittedName>
        <fullName evidence="1">Uncharacterized protein</fullName>
    </submittedName>
</protein>
<accession>A0AAE0LEP7</accession>
<gene>
    <name evidence="1" type="ORF">CYMTET_10211</name>
</gene>
<dbReference type="AlphaFoldDB" id="A0AAE0LEP7"/>
<reference evidence="1 2" key="1">
    <citation type="journal article" date="2015" name="Genome Biol. Evol.">
        <title>Comparative Genomics of a Bacterivorous Green Alga Reveals Evolutionary Causalities and Consequences of Phago-Mixotrophic Mode of Nutrition.</title>
        <authorList>
            <person name="Burns J.A."/>
            <person name="Paasch A."/>
            <person name="Narechania A."/>
            <person name="Kim E."/>
        </authorList>
    </citation>
    <scope>NUCLEOTIDE SEQUENCE [LARGE SCALE GENOMIC DNA]</scope>
    <source>
        <strain evidence="1 2">PLY_AMNH</strain>
    </source>
</reference>
<keyword evidence="2" id="KW-1185">Reference proteome</keyword>
<sequence>MGLRGLLDQPTPQYNYECIACNGVGAMAATSGTIDAKPHRAPAKEQPRVTLQAQEDSMLVREEGTFMPKAQLHNLGGKFVSSAPRGTLCP</sequence>
<dbReference type="EMBL" id="LGRX02003576">
    <property type="protein sequence ID" value="KAK3282035.1"/>
    <property type="molecule type" value="Genomic_DNA"/>
</dbReference>
<evidence type="ECO:0000313" key="2">
    <source>
        <dbReference type="Proteomes" id="UP001190700"/>
    </source>
</evidence>
<organism evidence="1 2">
    <name type="scientific">Cymbomonas tetramitiformis</name>
    <dbReference type="NCBI Taxonomy" id="36881"/>
    <lineage>
        <taxon>Eukaryota</taxon>
        <taxon>Viridiplantae</taxon>
        <taxon>Chlorophyta</taxon>
        <taxon>Pyramimonadophyceae</taxon>
        <taxon>Pyramimonadales</taxon>
        <taxon>Pyramimonadaceae</taxon>
        <taxon>Cymbomonas</taxon>
    </lineage>
</organism>